<dbReference type="InterPro" id="IPR055348">
    <property type="entry name" value="DctQ"/>
</dbReference>
<evidence type="ECO:0000256" key="8">
    <source>
        <dbReference type="ARBA" id="ARBA00038436"/>
    </source>
</evidence>
<evidence type="ECO:0000256" key="1">
    <source>
        <dbReference type="ARBA" id="ARBA00004429"/>
    </source>
</evidence>
<keyword evidence="4" id="KW-0997">Cell inner membrane</keyword>
<feature type="transmembrane region" description="Helical" evidence="9">
    <location>
        <begin position="12"/>
        <end position="32"/>
    </location>
</feature>
<dbReference type="InterPro" id="IPR007387">
    <property type="entry name" value="TRAP_DctQ"/>
</dbReference>
<keyword evidence="5 9" id="KW-0812">Transmembrane</keyword>
<evidence type="ECO:0000256" key="7">
    <source>
        <dbReference type="ARBA" id="ARBA00023136"/>
    </source>
</evidence>
<evidence type="ECO:0000313" key="12">
    <source>
        <dbReference type="Proteomes" id="UP000295689"/>
    </source>
</evidence>
<gene>
    <name evidence="11" type="ORF">EV146_112174</name>
</gene>
<feature type="transmembrane region" description="Helical" evidence="9">
    <location>
        <begin position="87"/>
        <end position="108"/>
    </location>
</feature>
<evidence type="ECO:0000256" key="6">
    <source>
        <dbReference type="ARBA" id="ARBA00022989"/>
    </source>
</evidence>
<dbReference type="PANTHER" id="PTHR35011">
    <property type="entry name" value="2,3-DIKETO-L-GULONATE TRAP TRANSPORTER SMALL PERMEASE PROTEIN YIAM"/>
    <property type="match status" value="1"/>
</dbReference>
<feature type="transmembrane region" description="Helical" evidence="9">
    <location>
        <begin position="128"/>
        <end position="148"/>
    </location>
</feature>
<dbReference type="EMBL" id="SLVV01000012">
    <property type="protein sequence ID" value="TCN21491.1"/>
    <property type="molecule type" value="Genomic_DNA"/>
</dbReference>
<feature type="transmembrane region" description="Helical" evidence="9">
    <location>
        <begin position="52"/>
        <end position="75"/>
    </location>
</feature>
<evidence type="ECO:0000259" key="10">
    <source>
        <dbReference type="Pfam" id="PF04290"/>
    </source>
</evidence>
<keyword evidence="12" id="KW-1185">Reference proteome</keyword>
<evidence type="ECO:0000256" key="2">
    <source>
        <dbReference type="ARBA" id="ARBA00022448"/>
    </source>
</evidence>
<evidence type="ECO:0000256" key="4">
    <source>
        <dbReference type="ARBA" id="ARBA00022519"/>
    </source>
</evidence>
<dbReference type="GO" id="GO:0005886">
    <property type="term" value="C:plasma membrane"/>
    <property type="evidence" value="ECO:0007669"/>
    <property type="project" value="UniProtKB-SubCell"/>
</dbReference>
<dbReference type="Proteomes" id="UP000295689">
    <property type="component" value="Unassembled WGS sequence"/>
</dbReference>
<dbReference type="GO" id="GO:0015740">
    <property type="term" value="P:C4-dicarboxylate transport"/>
    <property type="evidence" value="ECO:0007669"/>
    <property type="project" value="TreeGrafter"/>
</dbReference>
<evidence type="ECO:0000256" key="5">
    <source>
        <dbReference type="ARBA" id="ARBA00022692"/>
    </source>
</evidence>
<evidence type="ECO:0000256" key="3">
    <source>
        <dbReference type="ARBA" id="ARBA00022475"/>
    </source>
</evidence>
<evidence type="ECO:0000256" key="9">
    <source>
        <dbReference type="SAM" id="Phobius"/>
    </source>
</evidence>
<keyword evidence="7 9" id="KW-0472">Membrane</keyword>
<name>A0A4R2B4K8_9BACI</name>
<keyword evidence="3" id="KW-1003">Cell membrane</keyword>
<dbReference type="Pfam" id="PF04290">
    <property type="entry name" value="DctQ"/>
    <property type="match status" value="1"/>
</dbReference>
<organism evidence="11 12">
    <name type="scientific">Mesobacillus foraminis</name>
    <dbReference type="NCBI Taxonomy" id="279826"/>
    <lineage>
        <taxon>Bacteria</taxon>
        <taxon>Bacillati</taxon>
        <taxon>Bacillota</taxon>
        <taxon>Bacilli</taxon>
        <taxon>Bacillales</taxon>
        <taxon>Bacillaceae</taxon>
        <taxon>Mesobacillus</taxon>
    </lineage>
</organism>
<comment type="similarity">
    <text evidence="8">Belongs to the TRAP transporter small permease family.</text>
</comment>
<dbReference type="GO" id="GO:0022857">
    <property type="term" value="F:transmembrane transporter activity"/>
    <property type="evidence" value="ECO:0007669"/>
    <property type="project" value="TreeGrafter"/>
</dbReference>
<comment type="caution">
    <text evidence="11">The sequence shown here is derived from an EMBL/GenBank/DDBJ whole genome shotgun (WGS) entry which is preliminary data.</text>
</comment>
<dbReference type="AlphaFoldDB" id="A0A4R2B4K8"/>
<accession>A0A4R2B4K8</accession>
<comment type="subcellular location">
    <subcellularLocation>
        <location evidence="1">Cell inner membrane</location>
        <topology evidence="1">Multi-pass membrane protein</topology>
    </subcellularLocation>
</comment>
<reference evidence="11 12" key="1">
    <citation type="journal article" date="2015" name="Stand. Genomic Sci.">
        <title>Genomic Encyclopedia of Bacterial and Archaeal Type Strains, Phase III: the genomes of soil and plant-associated and newly described type strains.</title>
        <authorList>
            <person name="Whitman W.B."/>
            <person name="Woyke T."/>
            <person name="Klenk H.P."/>
            <person name="Zhou Y."/>
            <person name="Lilburn T.G."/>
            <person name="Beck B.J."/>
            <person name="De Vos P."/>
            <person name="Vandamme P."/>
            <person name="Eisen J.A."/>
            <person name="Garrity G."/>
            <person name="Hugenholtz P."/>
            <person name="Kyrpides N.C."/>
        </authorList>
    </citation>
    <scope>NUCLEOTIDE SEQUENCE [LARGE SCALE GENOMIC DNA]</scope>
    <source>
        <strain evidence="11 12">CV53</strain>
    </source>
</reference>
<keyword evidence="6 9" id="KW-1133">Transmembrane helix</keyword>
<dbReference type="PROSITE" id="PS51257">
    <property type="entry name" value="PROKAR_LIPOPROTEIN"/>
    <property type="match status" value="1"/>
</dbReference>
<evidence type="ECO:0000313" key="11">
    <source>
        <dbReference type="EMBL" id="TCN21491.1"/>
    </source>
</evidence>
<dbReference type="PANTHER" id="PTHR35011:SF2">
    <property type="entry name" value="2,3-DIKETO-L-GULONATE TRAP TRANSPORTER SMALL PERMEASE PROTEIN YIAM"/>
    <property type="match status" value="1"/>
</dbReference>
<keyword evidence="2" id="KW-0813">Transport</keyword>
<protein>
    <submittedName>
        <fullName evidence="11">TRAP-type C4-dicarboxylate transport system permease small subunit</fullName>
    </submittedName>
</protein>
<dbReference type="RefSeq" id="WP_132010643.1">
    <property type="nucleotide sequence ID" value="NZ_JABUHM010000014.1"/>
</dbReference>
<sequence length="167" mass="18612">MSNAKKYCDKLIEFITCTLFLLMVAVACWQVLSRYILQSPSAVTEEFLRFSLIWLSMLGAAYVVGKNAHLAITFMRDRLPEDSRIKLDIVIQSIFLLFAAVIMVFGGGKAVSLTMSQVSPSLQIPMGYIYLSLPVSGLFILFYSSVNIKQLLDAKKRTSGDLQKKAA</sequence>
<feature type="domain" description="Tripartite ATP-independent periplasmic transporters DctQ component" evidence="10">
    <location>
        <begin position="23"/>
        <end position="152"/>
    </location>
</feature>
<proteinExistence type="inferred from homology"/>